<evidence type="ECO:0000256" key="3">
    <source>
        <dbReference type="ARBA" id="ARBA00022692"/>
    </source>
</evidence>
<feature type="transmembrane region" description="Helical" evidence="6">
    <location>
        <begin position="61"/>
        <end position="82"/>
    </location>
</feature>
<dbReference type="PANTHER" id="PTHR30250:SF11">
    <property type="entry name" value="O-ANTIGEN TRANSPORTER-RELATED"/>
    <property type="match status" value="1"/>
</dbReference>
<feature type="transmembrane region" description="Helical" evidence="6">
    <location>
        <begin position="148"/>
        <end position="171"/>
    </location>
</feature>
<comment type="subcellular location">
    <subcellularLocation>
        <location evidence="1">Cell membrane</location>
        <topology evidence="1">Multi-pass membrane protein</topology>
    </subcellularLocation>
</comment>
<evidence type="ECO:0000256" key="1">
    <source>
        <dbReference type="ARBA" id="ARBA00004651"/>
    </source>
</evidence>
<keyword evidence="5 6" id="KW-0472">Membrane</keyword>
<accession>A0A1M5L301</accession>
<dbReference type="InterPro" id="IPR050833">
    <property type="entry name" value="Poly_Biosynth_Transport"/>
</dbReference>
<dbReference type="STRING" id="570519.SAMN04488116_1900"/>
<feature type="transmembrane region" description="Helical" evidence="6">
    <location>
        <begin position="290"/>
        <end position="312"/>
    </location>
</feature>
<evidence type="ECO:0000256" key="2">
    <source>
        <dbReference type="ARBA" id="ARBA00022475"/>
    </source>
</evidence>
<organism evidence="7 8">
    <name type="scientific">Flagellimonas flava</name>
    <dbReference type="NCBI Taxonomy" id="570519"/>
    <lineage>
        <taxon>Bacteria</taxon>
        <taxon>Pseudomonadati</taxon>
        <taxon>Bacteroidota</taxon>
        <taxon>Flavobacteriia</taxon>
        <taxon>Flavobacteriales</taxon>
        <taxon>Flavobacteriaceae</taxon>
        <taxon>Flagellimonas</taxon>
    </lineage>
</organism>
<keyword evidence="3 6" id="KW-0812">Transmembrane</keyword>
<keyword evidence="2" id="KW-1003">Cell membrane</keyword>
<proteinExistence type="predicted"/>
<gene>
    <name evidence="7" type="ORF">SAMN04488116_1900</name>
</gene>
<dbReference type="Proteomes" id="UP000184532">
    <property type="component" value="Unassembled WGS sequence"/>
</dbReference>
<dbReference type="AlphaFoldDB" id="A0A1M5L301"/>
<feature type="transmembrane region" description="Helical" evidence="6">
    <location>
        <begin position="120"/>
        <end position="142"/>
    </location>
</feature>
<evidence type="ECO:0000256" key="6">
    <source>
        <dbReference type="SAM" id="Phobius"/>
    </source>
</evidence>
<dbReference type="GO" id="GO:0005886">
    <property type="term" value="C:plasma membrane"/>
    <property type="evidence" value="ECO:0007669"/>
    <property type="project" value="UniProtKB-SubCell"/>
</dbReference>
<feature type="transmembrane region" description="Helical" evidence="6">
    <location>
        <begin position="259"/>
        <end position="278"/>
    </location>
</feature>
<dbReference type="RefSeq" id="WP_073178702.1">
    <property type="nucleotide sequence ID" value="NZ_FQWL01000002.1"/>
</dbReference>
<evidence type="ECO:0000256" key="4">
    <source>
        <dbReference type="ARBA" id="ARBA00022989"/>
    </source>
</evidence>
<dbReference type="Pfam" id="PF01943">
    <property type="entry name" value="Polysacc_synt"/>
    <property type="match status" value="1"/>
</dbReference>
<dbReference type="PANTHER" id="PTHR30250">
    <property type="entry name" value="PST FAMILY PREDICTED COLANIC ACID TRANSPORTER"/>
    <property type="match status" value="1"/>
</dbReference>
<feature type="transmembrane region" description="Helical" evidence="6">
    <location>
        <begin position="350"/>
        <end position="370"/>
    </location>
</feature>
<sequence length="382" mass="43826">MGAKAISFVVIILLTRVLTIEEYGVYNFSIAIASWFLVISDTGIGWFVFNKALDKNKGQLNLAINSRLIQSILVLFIVPLLFNATRESFLIAFLITFFFLNTGFVKFLQTMFRGFGHNKNDMILATAEPLIRLMFLASVYFLNIEINLLQVCMVFSIIGLMLTVLFLGVNVKKLGYQLALPKWQEYTVLLGQTKIYFLYQFFQVGTARLDVFFLEKYLGAKGVAIYSSAYNLYAALTLFFLAAITANIKFLFGKMQLRYFLFLIIGAALVAVLYKFYFIEWFTVIYPKEYVQGSFLMLIFLFCLPFYAGYQLKLFHNNYVGKTSLTAITFGIVFFSKLICYFLLDLRTPMNATMYFCVFEVATFILIYSIGKTRSNEGTTDQ</sequence>
<keyword evidence="4 6" id="KW-1133">Transmembrane helix</keyword>
<protein>
    <submittedName>
        <fullName evidence="7">Polysaccharide biosynthesis protein</fullName>
    </submittedName>
</protein>
<reference evidence="8" key="1">
    <citation type="submission" date="2016-11" db="EMBL/GenBank/DDBJ databases">
        <authorList>
            <person name="Varghese N."/>
            <person name="Submissions S."/>
        </authorList>
    </citation>
    <scope>NUCLEOTIDE SEQUENCE [LARGE SCALE GENOMIC DNA]</scope>
    <source>
        <strain evidence="8">DSM 22638</strain>
    </source>
</reference>
<name>A0A1M5L301_9FLAO</name>
<feature type="transmembrane region" description="Helical" evidence="6">
    <location>
        <begin position="29"/>
        <end position="49"/>
    </location>
</feature>
<evidence type="ECO:0000256" key="5">
    <source>
        <dbReference type="ARBA" id="ARBA00023136"/>
    </source>
</evidence>
<dbReference type="EMBL" id="FQWL01000002">
    <property type="protein sequence ID" value="SHG58793.1"/>
    <property type="molecule type" value="Genomic_DNA"/>
</dbReference>
<feature type="transmembrane region" description="Helical" evidence="6">
    <location>
        <begin position="324"/>
        <end position="344"/>
    </location>
</feature>
<dbReference type="InterPro" id="IPR002797">
    <property type="entry name" value="Polysacc_synth"/>
</dbReference>
<feature type="transmembrane region" description="Helical" evidence="6">
    <location>
        <begin position="232"/>
        <end position="252"/>
    </location>
</feature>
<evidence type="ECO:0000313" key="8">
    <source>
        <dbReference type="Proteomes" id="UP000184532"/>
    </source>
</evidence>
<feature type="transmembrane region" description="Helical" evidence="6">
    <location>
        <begin position="88"/>
        <end position="108"/>
    </location>
</feature>
<keyword evidence="8" id="KW-1185">Reference proteome</keyword>
<evidence type="ECO:0000313" key="7">
    <source>
        <dbReference type="EMBL" id="SHG58793.1"/>
    </source>
</evidence>